<proteinExistence type="predicted"/>
<dbReference type="InterPro" id="IPR013559">
    <property type="entry name" value="YheO"/>
</dbReference>
<evidence type="ECO:0000313" key="3">
    <source>
        <dbReference type="EMBL" id="MEO3989129.1"/>
    </source>
</evidence>
<keyword evidence="4" id="KW-1185">Reference proteome</keyword>
<accession>A0ABV0HF53</accession>
<gene>
    <name evidence="3" type="ORF">VSR74_04745</name>
</gene>
<feature type="domain" description="Transcriptional regulator DauR-like HTH" evidence="2">
    <location>
        <begin position="151"/>
        <end position="206"/>
    </location>
</feature>
<dbReference type="Pfam" id="PF08348">
    <property type="entry name" value="PAS_6"/>
    <property type="match status" value="1"/>
</dbReference>
<dbReference type="PANTHER" id="PTHR35568">
    <property type="entry name" value="TRANSCRIPTIONAL REGULATOR DAUR"/>
    <property type="match status" value="1"/>
</dbReference>
<comment type="caution">
    <text evidence="3">The sequence shown here is derived from an EMBL/GenBank/DDBJ whole genome shotgun (WGS) entry which is preliminary data.</text>
</comment>
<dbReference type="Pfam" id="PF13309">
    <property type="entry name" value="HTH_22"/>
    <property type="match status" value="1"/>
</dbReference>
<dbReference type="InterPro" id="IPR039445">
    <property type="entry name" value="DauR-like_HTH"/>
</dbReference>
<dbReference type="EMBL" id="JAYMYY010000001">
    <property type="protein sequence ID" value="MEO3989129.1"/>
    <property type="molecule type" value="Genomic_DNA"/>
</dbReference>
<sequence>MSNLINVLMASMEALRTTLAVNTEAVLHDLTQPESSVISIVNGHVSGRKPGDALLSGPDDDLGFLGLLEPAQRVPSRVFNNYNTTTLSGKVLNSASTIYYSEEGVPLVAFCINVDLDVVNSLKRTLDALLPAFTAQSRDDLSDKIPARSFDDVIAQFRQTGSENNIQFRKRVVSELQKMGFFKVKGSVGHIAQTLGVSRYTIYNYLEKNDDKQ</sequence>
<feature type="domain" description="YheO-like" evidence="1">
    <location>
        <begin position="9"/>
        <end position="123"/>
    </location>
</feature>
<reference evidence="3 4" key="1">
    <citation type="submission" date="2024-01" db="EMBL/GenBank/DDBJ databases">
        <title>Pseudocitrobacter sp. Endophytic strain Cyp-38L.</title>
        <authorList>
            <person name="Amer M.A."/>
            <person name="Hamed S.M."/>
        </authorList>
    </citation>
    <scope>NUCLEOTIDE SEQUENCE [LARGE SCALE GENOMIC DNA]</scope>
    <source>
        <strain evidence="3 4">Cyp38S</strain>
    </source>
</reference>
<dbReference type="RefSeq" id="WP_347793642.1">
    <property type="nucleotide sequence ID" value="NZ_JAYMYY010000001.1"/>
</dbReference>
<organism evidence="3 4">
    <name type="scientific">Pseudocitrobacter cyperus</name>
    <dbReference type="NCBI Taxonomy" id="3112843"/>
    <lineage>
        <taxon>Bacteria</taxon>
        <taxon>Pseudomonadati</taxon>
        <taxon>Pseudomonadota</taxon>
        <taxon>Gammaproteobacteria</taxon>
        <taxon>Enterobacterales</taxon>
        <taxon>Enterobacteriaceae</taxon>
        <taxon>Pseudocitrobacter</taxon>
    </lineage>
</organism>
<protein>
    <submittedName>
        <fullName evidence="3">PAS domain-containing protein</fullName>
    </submittedName>
</protein>
<dbReference type="Proteomes" id="UP001444146">
    <property type="component" value="Unassembled WGS sequence"/>
</dbReference>
<evidence type="ECO:0000259" key="2">
    <source>
        <dbReference type="Pfam" id="PF13309"/>
    </source>
</evidence>
<name>A0ABV0HF53_9ENTR</name>
<evidence type="ECO:0000313" key="4">
    <source>
        <dbReference type="Proteomes" id="UP001444146"/>
    </source>
</evidence>
<dbReference type="PANTHER" id="PTHR35568:SF1">
    <property type="entry name" value="TRANSCRIPTIONAL REGULATOR DAUR"/>
    <property type="match status" value="1"/>
</dbReference>
<dbReference type="InterPro" id="IPR039446">
    <property type="entry name" value="DauR-like"/>
</dbReference>
<evidence type="ECO:0000259" key="1">
    <source>
        <dbReference type="Pfam" id="PF08348"/>
    </source>
</evidence>